<feature type="compositionally biased region" description="Basic residues" evidence="1">
    <location>
        <begin position="127"/>
        <end position="147"/>
    </location>
</feature>
<organism evidence="3 4">
    <name type="scientific">Jimgerdemannia flammicorona</name>
    <dbReference type="NCBI Taxonomy" id="994334"/>
    <lineage>
        <taxon>Eukaryota</taxon>
        <taxon>Fungi</taxon>
        <taxon>Fungi incertae sedis</taxon>
        <taxon>Mucoromycota</taxon>
        <taxon>Mucoromycotina</taxon>
        <taxon>Endogonomycetes</taxon>
        <taxon>Endogonales</taxon>
        <taxon>Endogonaceae</taxon>
        <taxon>Jimgerdemannia</taxon>
    </lineage>
</organism>
<accession>A0A433QF10</accession>
<keyword evidence="2" id="KW-1133">Transmembrane helix</keyword>
<evidence type="ECO:0000313" key="4">
    <source>
        <dbReference type="Proteomes" id="UP000274822"/>
    </source>
</evidence>
<name>A0A433QF10_9FUNG</name>
<keyword evidence="2" id="KW-0812">Transmembrane</keyword>
<keyword evidence="4" id="KW-1185">Reference proteome</keyword>
<reference evidence="3 4" key="1">
    <citation type="journal article" date="2018" name="New Phytol.">
        <title>Phylogenomics of Endogonaceae and evolution of mycorrhizas within Mucoromycota.</title>
        <authorList>
            <person name="Chang Y."/>
            <person name="Desiro A."/>
            <person name="Na H."/>
            <person name="Sandor L."/>
            <person name="Lipzen A."/>
            <person name="Clum A."/>
            <person name="Barry K."/>
            <person name="Grigoriev I.V."/>
            <person name="Martin F.M."/>
            <person name="Stajich J.E."/>
            <person name="Smith M.E."/>
            <person name="Bonito G."/>
            <person name="Spatafora J.W."/>
        </authorList>
    </citation>
    <scope>NUCLEOTIDE SEQUENCE [LARGE SCALE GENOMIC DNA]</scope>
    <source>
        <strain evidence="3 4">AD002</strain>
    </source>
</reference>
<evidence type="ECO:0000313" key="3">
    <source>
        <dbReference type="EMBL" id="RUS28344.1"/>
    </source>
</evidence>
<dbReference type="Proteomes" id="UP000274822">
    <property type="component" value="Unassembled WGS sequence"/>
</dbReference>
<feature type="region of interest" description="Disordered" evidence="1">
    <location>
        <begin position="49"/>
        <end position="157"/>
    </location>
</feature>
<feature type="compositionally biased region" description="Low complexity" evidence="1">
    <location>
        <begin position="71"/>
        <end position="81"/>
    </location>
</feature>
<dbReference type="AlphaFoldDB" id="A0A433QF10"/>
<sequence length="406" mass="45779">MHSRRSPRPWNHACLTGHYLLSLAPSIGRLVKSEQKKIAPLAFLTIPPFPPTTIPPYSTDKRRGHSPSPTPITTSSNPYPTASSQRRHSLPDASNPTVQGGAPLSPPLSPTYSATETDPPSLPSSPSKHHGHRRMSNGHANHHHHHTPTPEDDSKTRRHFFSSRAYPGSSRLSKLRKMMRAWWLDSTNSHLLPSGGSGGDKKGNGVAFGGPAGYHYPRLLRPRWVRVVITAYVIFSAVLSAIHLFQWAFRSPRHRQLTRTYDSDEEYSLIMDMTPAHKFNKLFAKSLPETLENVQPYWLRAETKPLSDDVSLITYVTEDQLDEFVTLAERWQDVGRSGKEDDGIRLRFDGVFGTRWKVRREGATWRDKKRGDSANPFFMVMCKYNVKVVIGVFCAVVPGREKFSVN</sequence>
<protein>
    <submittedName>
        <fullName evidence="3">Uncharacterized protein</fullName>
    </submittedName>
</protein>
<gene>
    <name evidence="3" type="ORF">BC938DRAFT_481990</name>
</gene>
<evidence type="ECO:0000256" key="2">
    <source>
        <dbReference type="SAM" id="Phobius"/>
    </source>
</evidence>
<evidence type="ECO:0000256" key="1">
    <source>
        <dbReference type="SAM" id="MobiDB-lite"/>
    </source>
</evidence>
<comment type="caution">
    <text evidence="3">The sequence shown here is derived from an EMBL/GenBank/DDBJ whole genome shotgun (WGS) entry which is preliminary data.</text>
</comment>
<keyword evidence="2" id="KW-0472">Membrane</keyword>
<dbReference type="EMBL" id="RBNJ01006737">
    <property type="protein sequence ID" value="RUS28344.1"/>
    <property type="molecule type" value="Genomic_DNA"/>
</dbReference>
<proteinExistence type="predicted"/>
<feature type="transmembrane region" description="Helical" evidence="2">
    <location>
        <begin position="224"/>
        <end position="249"/>
    </location>
</feature>